<feature type="compositionally biased region" description="Basic and acidic residues" evidence="1">
    <location>
        <begin position="249"/>
        <end position="258"/>
    </location>
</feature>
<feature type="region of interest" description="Disordered" evidence="1">
    <location>
        <begin position="489"/>
        <end position="534"/>
    </location>
</feature>
<keyword evidence="3" id="KW-1185">Reference proteome</keyword>
<feature type="compositionally biased region" description="Basic and acidic residues" evidence="1">
    <location>
        <begin position="1609"/>
        <end position="1627"/>
    </location>
</feature>
<feature type="compositionally biased region" description="Basic residues" evidence="1">
    <location>
        <begin position="281"/>
        <end position="291"/>
    </location>
</feature>
<feature type="region of interest" description="Disordered" evidence="1">
    <location>
        <begin position="609"/>
        <end position="635"/>
    </location>
</feature>
<feature type="compositionally biased region" description="Basic and acidic residues" evidence="1">
    <location>
        <begin position="1649"/>
        <end position="1662"/>
    </location>
</feature>
<dbReference type="OMA" id="MCRDQKQ"/>
<feature type="region of interest" description="Disordered" evidence="1">
    <location>
        <begin position="2154"/>
        <end position="2183"/>
    </location>
</feature>
<feature type="compositionally biased region" description="Basic residues" evidence="1">
    <location>
        <begin position="500"/>
        <end position="514"/>
    </location>
</feature>
<feature type="region of interest" description="Disordered" evidence="1">
    <location>
        <begin position="1753"/>
        <end position="1783"/>
    </location>
</feature>
<feature type="compositionally biased region" description="Basic residues" evidence="1">
    <location>
        <begin position="444"/>
        <end position="459"/>
    </location>
</feature>
<feature type="region of interest" description="Disordered" evidence="1">
    <location>
        <begin position="550"/>
        <end position="592"/>
    </location>
</feature>
<accession>W1PLV1</accession>
<proteinExistence type="predicted"/>
<feature type="region of interest" description="Disordered" evidence="1">
    <location>
        <begin position="408"/>
        <end position="460"/>
    </location>
</feature>
<feature type="compositionally biased region" description="Polar residues" evidence="1">
    <location>
        <begin position="1"/>
        <end position="15"/>
    </location>
</feature>
<dbReference type="Proteomes" id="UP000017836">
    <property type="component" value="Unassembled WGS sequence"/>
</dbReference>
<feature type="region of interest" description="Disordered" evidence="1">
    <location>
        <begin position="1601"/>
        <end position="1662"/>
    </location>
</feature>
<dbReference type="EMBL" id="KI393256">
    <property type="protein sequence ID" value="ERN08724.1"/>
    <property type="molecule type" value="Genomic_DNA"/>
</dbReference>
<feature type="region of interest" description="Disordered" evidence="1">
    <location>
        <begin position="2235"/>
        <end position="2255"/>
    </location>
</feature>
<feature type="compositionally biased region" description="Basic residues" evidence="1">
    <location>
        <begin position="63"/>
        <end position="77"/>
    </location>
</feature>
<name>W1PLV1_AMBTC</name>
<feature type="region of interest" description="Disordered" evidence="1">
    <location>
        <begin position="234"/>
        <end position="351"/>
    </location>
</feature>
<feature type="compositionally biased region" description="Acidic residues" evidence="1">
    <location>
        <begin position="1762"/>
        <end position="1782"/>
    </location>
</feature>
<feature type="compositionally biased region" description="Basic and acidic residues" evidence="1">
    <location>
        <begin position="567"/>
        <end position="577"/>
    </location>
</feature>
<feature type="region of interest" description="Disordered" evidence="1">
    <location>
        <begin position="1"/>
        <end position="32"/>
    </location>
</feature>
<reference evidence="3" key="1">
    <citation type="journal article" date="2013" name="Science">
        <title>The Amborella genome and the evolution of flowering plants.</title>
        <authorList>
            <consortium name="Amborella Genome Project"/>
        </authorList>
    </citation>
    <scope>NUCLEOTIDE SEQUENCE [LARGE SCALE GENOMIC DNA]</scope>
</reference>
<sequence>MPETISQDEQATPLPQNKGKISKKSKTEKVEKNVEVNEKFPYVTEFYDDDETAGSDKDEIAKKNGRSHAGKALRSLRNKNIITPIKSNGEGEQNDGRKTQTLPGKVLRSLRNRDISCPENTRIEEEIEGKKILILPEDVLSSLRRKDQEDEAPRQSTHFGLRNKKSISAMEEITIEEAGYVPRRKSGRGHKDRDLEQPKITEANVSVKVGEHAEMEIQSKDQRKGTEALRRSKRALREHGPLSAIEDTEPLKQPKNIEAHVSVNVEEETERQIQSNDQKKGTKALRRSKRTVLRDHGTISATDDTKASMQPKEAHVSVDVGEETETEIQSKDQVKGTKTSRRSRRTVLSGYDSISATEDNVALKQPKNTEAHVAVNVGEETETEIQSKDQRKGTKALRRSIRTVLRDHGSISATEDSKQPKNAEAHLSVDVGEEIETEIQSKDQKKRTKTSRLSRRTILRGHDSISATDLTVALKQPKDTEAHVAVNVEEENETEIQSKNQKRGSKALRRSRRTVLRDHDSISTTEDTEASRQAMNTEAHVKCTKMLRQSKQTALRGHGSISATEDTEAKKGSEVLRRSRRTGLKDQASVTVTEEKEIQSEVESQKSDAFFVAEEARNEPKRSRQTKPEKSGQVRRTVKAMMENDIKAKNAYGSLGTNVLDVEFEGCDESTAFTEELMKSRDRALLEEGHGLLELENTSVPTDENVTEPSTKVQTEGESKVLEFYDSQDELLEWEELVEGASMPEDALQNISKEYADDTKGSSEVVRDMHSKATEAVGELNDTTKIVAEIHTEETTDLEVGDTKDMHSKASEVVGIMEDNTDVALISGLCSRETGSSYENEVQSHTDREACGISESVKMSEVSEEKQVSKTFINNSEREDCEEVTMVSNNTGTVSEEIQKLEFEVAKEYEEKVGSQTVLGHLKCEAAKGSSGVRETHRLVESTNDVSAVKETQAIVSPYFFRGNVLENLEEASGALERLKETGLDGDVCQEDSEFGQIREAVSEPEEGKPFASSKFEAHVSQLSEEGMDVSESLPEEFGFSVAKVKDESVSLINEKVTEELACDRPDDPGKPPLDLLDIIGEADFSEACNKACAGVKEDGTPTIVDSRSSFTVIEINNEETGDSEGYQVFNAMGENQEVMEDNVGVSGLVMGETGLTHRNNKRFQTERQVSGISEFVEESEAKQNLEIVLKKTGTEDGKEVATMNNTIERISQEAHSLGFENVEEYEMKAISETVSEDHEFGGRKEDEAEVDFKTILEQLEYGSTKEASGVIVTHVIAESGNGALKVKETHETISGGLGLNETALDENNFIDEDSEFEKFKKVGPMPEELGPIISGELEAKDSKECEESVNVLGRLPENFAISAAKVKDESISSINNVDTEELTCERSEDLGKLMCNLLNVSDETLSIEAHNKGVRDNDEEILASDIAEVKNFNKQIGDALFTGNASKLETLPNKLPGIVSEECNSDAYEECVGENHSFMIISKEIKTQNFERRLSLNDLSNIGAGNLSPKCHDDPDSSCFAQIEEGEGIAQSESEELDCECGEKDKMTHLHGGNEFAELEENRNVVGEDSQTLLQEQYFGDLGHDAEQRETLESTLSELVSCQDGEGSEEKRETTEVVAEETKEVNLEEDTEEEDECDDGDEASSDYVSKETGSKTSLKDLQCEDEEEAVDIAAEIDKQEAKNILENKNLDDTEKIAKGKENFEPSFGELGSETVLAMFCREGGVKTTEGEEATVTVVEAQEMGASIEIDARELQSVSEEPPLEDPEQAEEEEEEASESVSEELGYHIFSEELHCVEGAEAGTVGETNEVVINVFQSFLEKQNIRPEQVAPAKQSFESILREQGSKALSLKSEDGEAANFEQTTEIVVMDGSQIILENQNVESSKQIEEGKESLVFPSGKLVSEALTGKLHFDGGEEAADIKETFETTMENLQPESNKPTGDYREHIAKEKDAIPSILEKDIQFEVNKAAEAEELHGRRASVTMSDFTKGAEVEEIAETSLEANFIEDVIDSGEDNRAVFEQKGNISTLMEVDLKYKEEIRVAEENFEALPPVGFEKSTSPLPVNGVLKEEEQGVDESKAEANGVSEPQSSACEPIKVEGVMLGLLSDNNYNGIQEKEREISKIEGEREKLEADFSGFGMEALSVFAEAPHDKEIYEDESNGGVTTSEAKSSHSRLSKPELSMTSELCSGNFEGIPETLREKSETLIYKMTAEEEEEEDAELFNYMRNLFTEVEEDQSRNRTLDPSESEGNLPPSRGFHKAFEMEYICRLLQATHISVPMVELSCGNEILTTLDFRTSLETTKFKSPPLKVREGPVMKENRPSWSRGAKMSGLKPENARTEVKTRHALGELQTNQNTLLGVNFSL</sequence>
<organism evidence="2 3">
    <name type="scientific">Amborella trichopoda</name>
    <dbReference type="NCBI Taxonomy" id="13333"/>
    <lineage>
        <taxon>Eukaryota</taxon>
        <taxon>Viridiplantae</taxon>
        <taxon>Streptophyta</taxon>
        <taxon>Embryophyta</taxon>
        <taxon>Tracheophyta</taxon>
        <taxon>Spermatophyta</taxon>
        <taxon>Magnoliopsida</taxon>
        <taxon>Amborellales</taxon>
        <taxon>Amborellaceae</taxon>
        <taxon>Amborella</taxon>
    </lineage>
</organism>
<feature type="compositionally biased region" description="Basic and acidic residues" evidence="1">
    <location>
        <begin position="614"/>
        <end position="632"/>
    </location>
</feature>
<feature type="compositionally biased region" description="Basic and acidic residues" evidence="1">
    <location>
        <begin position="2311"/>
        <end position="2322"/>
    </location>
</feature>
<gene>
    <name evidence="2" type="ORF">AMTR_s00017p00237730</name>
</gene>
<evidence type="ECO:0000313" key="3">
    <source>
        <dbReference type="Proteomes" id="UP000017836"/>
    </source>
</evidence>
<feature type="compositionally biased region" description="Acidic residues" evidence="1">
    <location>
        <begin position="1628"/>
        <end position="1645"/>
    </location>
</feature>
<feature type="region of interest" description="Disordered" evidence="1">
    <location>
        <begin position="48"/>
        <end position="101"/>
    </location>
</feature>
<protein>
    <submittedName>
        <fullName evidence="2">Uncharacterized protein</fullName>
    </submittedName>
</protein>
<feature type="compositionally biased region" description="Basic and acidic residues" evidence="1">
    <location>
        <begin position="189"/>
        <end position="199"/>
    </location>
</feature>
<feature type="region of interest" description="Disordered" evidence="1">
    <location>
        <begin position="182"/>
        <end position="202"/>
    </location>
</feature>
<dbReference type="Gramene" id="ERN08724">
    <property type="protein sequence ID" value="ERN08724"/>
    <property type="gene ID" value="AMTR_s00017p00237730"/>
</dbReference>
<feature type="compositionally biased region" description="Basic and acidic residues" evidence="1">
    <location>
        <begin position="408"/>
        <end position="424"/>
    </location>
</feature>
<feature type="region of interest" description="Disordered" evidence="1">
    <location>
        <begin position="2311"/>
        <end position="2340"/>
    </location>
</feature>
<dbReference type="HOGENOM" id="CLU_229555_0_0_1"/>
<evidence type="ECO:0000313" key="2">
    <source>
        <dbReference type="EMBL" id="ERN08724.1"/>
    </source>
</evidence>
<evidence type="ECO:0000256" key="1">
    <source>
        <dbReference type="SAM" id="MobiDB-lite"/>
    </source>
</evidence>